<name>A0A1Y3YZA6_9BACE</name>
<dbReference type="Pfam" id="PF14059">
    <property type="entry name" value="DUF4251"/>
    <property type="match status" value="1"/>
</dbReference>
<dbReference type="Proteomes" id="UP000195386">
    <property type="component" value="Unassembled WGS sequence"/>
</dbReference>
<dbReference type="RefSeq" id="WP_022217625.1">
    <property type="nucleotide sequence ID" value="NZ_CABIZW010000002.1"/>
</dbReference>
<dbReference type="Proteomes" id="UP000285159">
    <property type="component" value="Unassembled WGS sequence"/>
</dbReference>
<dbReference type="Proteomes" id="UP000284366">
    <property type="component" value="Unassembled WGS sequence"/>
</dbReference>
<dbReference type="GeneID" id="61678886"/>
<dbReference type="EMBL" id="NFII01000001">
    <property type="protein sequence ID" value="OUO03185.1"/>
    <property type="molecule type" value="Genomic_DNA"/>
</dbReference>
<dbReference type="Proteomes" id="UP000196587">
    <property type="component" value="Unassembled WGS sequence"/>
</dbReference>
<dbReference type="AlphaFoldDB" id="A0A1Y3YZA6"/>
<keyword evidence="1" id="KW-0732">Signal</keyword>
<evidence type="ECO:0000313" key="2">
    <source>
        <dbReference type="EMBL" id="OUO03185.1"/>
    </source>
</evidence>
<dbReference type="EMBL" id="NFKE01000020">
    <property type="protein sequence ID" value="OUP31590.1"/>
    <property type="molecule type" value="Genomic_DNA"/>
</dbReference>
<evidence type="ECO:0000256" key="1">
    <source>
        <dbReference type="SAM" id="SignalP"/>
    </source>
</evidence>
<evidence type="ECO:0000313" key="8">
    <source>
        <dbReference type="Proteomes" id="UP000284366"/>
    </source>
</evidence>
<reference evidence="6 7" key="1">
    <citation type="submission" date="2017-04" db="EMBL/GenBank/DDBJ databases">
        <title>Function of individual gut microbiota members based on whole genome sequencing of pure cultures obtained from chicken caecum.</title>
        <authorList>
            <person name="Medvecky M."/>
            <person name="Cejkova D."/>
            <person name="Polansky O."/>
            <person name="Karasova D."/>
            <person name="Kubasova T."/>
            <person name="Cizek A."/>
            <person name="Rychlik I."/>
        </authorList>
    </citation>
    <scope>NUCLEOTIDE SEQUENCE [LARGE SCALE GENOMIC DNA]</scope>
    <source>
        <strain evidence="7">An189</strain>
        <strain evidence="6">An43</strain>
    </source>
</reference>
<reference evidence="8 9" key="3">
    <citation type="submission" date="2018-08" db="EMBL/GenBank/DDBJ databases">
        <title>A genome reference for cultivated species of the human gut microbiota.</title>
        <authorList>
            <person name="Zou Y."/>
            <person name="Xue W."/>
            <person name="Luo G."/>
        </authorList>
    </citation>
    <scope>NUCLEOTIDE SEQUENCE [LARGE SCALE GENOMIC DNA]</scope>
    <source>
        <strain evidence="5 8">AF14-27</strain>
        <strain evidence="4 9">AF19-1AC</strain>
    </source>
</reference>
<feature type="chain" id="PRO_5010983926" evidence="1">
    <location>
        <begin position="23"/>
        <end position="196"/>
    </location>
</feature>
<dbReference type="InterPro" id="IPR025347">
    <property type="entry name" value="DUF4251"/>
</dbReference>
<accession>A0A1Y3YZA6</accession>
<evidence type="ECO:0000313" key="4">
    <source>
        <dbReference type="EMBL" id="RGT29371.1"/>
    </source>
</evidence>
<evidence type="ECO:0000313" key="7">
    <source>
        <dbReference type="Proteomes" id="UP000196587"/>
    </source>
</evidence>
<reference evidence="2" key="2">
    <citation type="journal article" date="2018" name="BMC Genomics">
        <title>Whole genome sequencing and function prediction of 133 gut anaerobes isolated from chicken caecum in pure cultures.</title>
        <authorList>
            <person name="Medvecky M."/>
            <person name="Cejkova D."/>
            <person name="Polansky O."/>
            <person name="Karasova D."/>
            <person name="Kubasova T."/>
            <person name="Cizek A."/>
            <person name="Rychlik I."/>
        </authorList>
    </citation>
    <scope>NUCLEOTIDE SEQUENCE</scope>
    <source>
        <strain evidence="3">An189</strain>
        <strain evidence="2">An43</strain>
    </source>
</reference>
<evidence type="ECO:0000313" key="5">
    <source>
        <dbReference type="EMBL" id="RGV49111.1"/>
    </source>
</evidence>
<dbReference type="EMBL" id="QRZG01000040">
    <property type="protein sequence ID" value="RGV49111.1"/>
    <property type="molecule type" value="Genomic_DNA"/>
</dbReference>
<sequence length="196" mass="21076">MKKFIALAALVLVSMVTTTVYAQESSAQRRADRKAQRDAERARLKAEQQAADAVSYDDAVAALKAQKFVLEANQVMFRNGQTAFVTSNTNFVLVNQGRGTVQVAFNTVYPGPNGIGGVTVDGTVSEMKMSTDKRGNINCNFSIQGIGISAQIFLTLTNGGNNATVTISPNFNSNTMTLSGNLLPLNQSNIFKGRSW</sequence>
<dbReference type="Gene3D" id="2.40.128.410">
    <property type="match status" value="1"/>
</dbReference>
<feature type="signal peptide" evidence="1">
    <location>
        <begin position="1"/>
        <end position="22"/>
    </location>
</feature>
<evidence type="ECO:0000313" key="9">
    <source>
        <dbReference type="Proteomes" id="UP000285159"/>
    </source>
</evidence>
<organism evidence="2 6">
    <name type="scientific">Bacteroides clarus</name>
    <dbReference type="NCBI Taxonomy" id="626929"/>
    <lineage>
        <taxon>Bacteria</taxon>
        <taxon>Pseudomonadati</taxon>
        <taxon>Bacteroidota</taxon>
        <taxon>Bacteroidia</taxon>
        <taxon>Bacteroidales</taxon>
        <taxon>Bacteroidaceae</taxon>
        <taxon>Bacteroides</taxon>
    </lineage>
</organism>
<comment type="caution">
    <text evidence="2">The sequence shown here is derived from an EMBL/GenBank/DDBJ whole genome shotgun (WGS) entry which is preliminary data.</text>
</comment>
<proteinExistence type="predicted"/>
<protein>
    <submittedName>
        <fullName evidence="4">DUF4251 domain-containing protein</fullName>
    </submittedName>
</protein>
<dbReference type="EMBL" id="QRWP01000018">
    <property type="protein sequence ID" value="RGT29371.1"/>
    <property type="molecule type" value="Genomic_DNA"/>
</dbReference>
<gene>
    <name evidence="3" type="ORF">B5F24_16720</name>
    <name evidence="2" type="ORF">B5F97_01860</name>
    <name evidence="5" type="ORF">DWW09_16500</name>
    <name evidence="4" type="ORF">DWX38_15580</name>
</gene>
<evidence type="ECO:0000313" key="3">
    <source>
        <dbReference type="EMBL" id="OUP31590.1"/>
    </source>
</evidence>
<evidence type="ECO:0000313" key="6">
    <source>
        <dbReference type="Proteomes" id="UP000195386"/>
    </source>
</evidence>